<feature type="transmembrane region" description="Helical" evidence="1">
    <location>
        <begin position="305"/>
        <end position="325"/>
    </location>
</feature>
<feature type="transmembrane region" description="Helical" evidence="1">
    <location>
        <begin position="159"/>
        <end position="187"/>
    </location>
</feature>
<feature type="transmembrane region" description="Helical" evidence="1">
    <location>
        <begin position="221"/>
        <end position="239"/>
    </location>
</feature>
<keyword evidence="1" id="KW-1133">Transmembrane helix</keyword>
<feature type="transmembrane region" description="Helical" evidence="1">
    <location>
        <begin position="366"/>
        <end position="385"/>
    </location>
</feature>
<dbReference type="EMBL" id="UINC01006127">
    <property type="protein sequence ID" value="SVA25652.1"/>
    <property type="molecule type" value="Genomic_DNA"/>
</dbReference>
<organism evidence="2">
    <name type="scientific">marine metagenome</name>
    <dbReference type="NCBI Taxonomy" id="408172"/>
    <lineage>
        <taxon>unclassified sequences</taxon>
        <taxon>metagenomes</taxon>
        <taxon>ecological metagenomes</taxon>
    </lineage>
</organism>
<sequence>MFLADILMIMVISGIFVSRLQIVDTRSELMALTVLLGLGIKSLFLFLLIVFKIQPALGWQLILTAGTLLAYLLWLWSQSKLFSSVVLKFKSERFLHTKTFKILGALFTLGIACAIYFPITGADGIWYHVKGMVYFHEARFDSERIISQFRQYPPMIGLLYAWLISGGIEQLPIIFPVLYFCLLIVVFHRLWGHLENSHTAALGTLVLGTTPYLWWHSFLPFLDWTAGVFYAVGILYWFSLVKNFLDPAASLVMKQNRSLALLSGFFFGLASWTRPEFFLYSILPFFLLVCAFDRQEKFLSERNPIIIRFAMAAFTLPSLWFLILLNFNGPLDTTFKQLIMGCVCLWIGLGLVLFRVVRFSPRASTLIGAFAVVICLAGLFIIPLQDFSPWTMLAVRFFRLFAVQIFFAGTVFLFVFIFIEKLRQLPLAEKNLGILLLLFILMQALVYAYSGLKWPTLSHYIENTFFHPGNSINLSDTRGTLAIYPAFVFFIFCFNSIRNGIESGRVRRFLFIIIGVNLVIITAMFAGPRVKFIADNLGKSYEERAENSGPSDMPNQFAKTYRVAHQLKKHVVSGQFLLLPPGNREGSFRSVMTQVLFSQRISFADDSKLRQSLEERTSSVYVVSKFNDKAKSCNELERVVLGETGFILCKLDKF</sequence>
<feature type="transmembrane region" description="Helical" evidence="1">
    <location>
        <begin position="29"/>
        <end position="51"/>
    </location>
</feature>
<feature type="transmembrane region" description="Helical" evidence="1">
    <location>
        <begin position="337"/>
        <end position="354"/>
    </location>
</feature>
<evidence type="ECO:0000256" key="1">
    <source>
        <dbReference type="SAM" id="Phobius"/>
    </source>
</evidence>
<dbReference type="AlphaFoldDB" id="A0A381UBN1"/>
<gene>
    <name evidence="2" type="ORF">METZ01_LOCUS78506</name>
</gene>
<feature type="transmembrane region" description="Helical" evidence="1">
    <location>
        <begin position="397"/>
        <end position="419"/>
    </location>
</feature>
<keyword evidence="1" id="KW-0812">Transmembrane</keyword>
<evidence type="ECO:0000313" key="2">
    <source>
        <dbReference type="EMBL" id="SVA25652.1"/>
    </source>
</evidence>
<reference evidence="2" key="1">
    <citation type="submission" date="2018-05" db="EMBL/GenBank/DDBJ databases">
        <authorList>
            <person name="Lanie J.A."/>
            <person name="Ng W.-L."/>
            <person name="Kazmierczak K.M."/>
            <person name="Andrzejewski T.M."/>
            <person name="Davidsen T.M."/>
            <person name="Wayne K.J."/>
            <person name="Tettelin H."/>
            <person name="Glass J.I."/>
            <person name="Rusch D."/>
            <person name="Podicherti R."/>
            <person name="Tsui H.-C.T."/>
            <person name="Winkler M.E."/>
        </authorList>
    </citation>
    <scope>NUCLEOTIDE SEQUENCE</scope>
</reference>
<proteinExistence type="predicted"/>
<feature type="transmembrane region" description="Helical" evidence="1">
    <location>
        <begin position="98"/>
        <end position="119"/>
    </location>
</feature>
<name>A0A381UBN1_9ZZZZ</name>
<feature type="transmembrane region" description="Helical" evidence="1">
    <location>
        <begin position="509"/>
        <end position="527"/>
    </location>
</feature>
<accession>A0A381UBN1</accession>
<feature type="transmembrane region" description="Helical" evidence="1">
    <location>
        <begin position="57"/>
        <end position="77"/>
    </location>
</feature>
<protein>
    <recommendedName>
        <fullName evidence="3">Glycosyltransferase RgtA/B/C/D-like domain-containing protein</fullName>
    </recommendedName>
</protein>
<feature type="transmembrane region" description="Helical" evidence="1">
    <location>
        <begin position="481"/>
        <end position="497"/>
    </location>
</feature>
<keyword evidence="1" id="KW-0472">Membrane</keyword>
<feature type="transmembrane region" description="Helical" evidence="1">
    <location>
        <begin position="277"/>
        <end position="293"/>
    </location>
</feature>
<evidence type="ECO:0008006" key="3">
    <source>
        <dbReference type="Google" id="ProtNLM"/>
    </source>
</evidence>
<feature type="transmembrane region" description="Helical" evidence="1">
    <location>
        <begin position="431"/>
        <end position="450"/>
    </location>
</feature>